<dbReference type="AlphaFoldDB" id="A0A3N4LF67"/>
<evidence type="ECO:0008006" key="3">
    <source>
        <dbReference type="Google" id="ProtNLM"/>
    </source>
</evidence>
<proteinExistence type="predicted"/>
<dbReference type="OrthoDB" id="21416at2759"/>
<dbReference type="Proteomes" id="UP000267821">
    <property type="component" value="Unassembled WGS sequence"/>
</dbReference>
<keyword evidence="2" id="KW-1185">Reference proteome</keyword>
<gene>
    <name evidence="1" type="ORF">L211DRAFT_639516</name>
</gene>
<protein>
    <recommendedName>
        <fullName evidence="3">VWFA domain-containing protein</fullName>
    </recommendedName>
</protein>
<reference evidence="1 2" key="1">
    <citation type="journal article" date="2018" name="Nat. Ecol. Evol.">
        <title>Pezizomycetes genomes reveal the molecular basis of ectomycorrhizal truffle lifestyle.</title>
        <authorList>
            <person name="Murat C."/>
            <person name="Payen T."/>
            <person name="Noel B."/>
            <person name="Kuo A."/>
            <person name="Morin E."/>
            <person name="Chen J."/>
            <person name="Kohler A."/>
            <person name="Krizsan K."/>
            <person name="Balestrini R."/>
            <person name="Da Silva C."/>
            <person name="Montanini B."/>
            <person name="Hainaut M."/>
            <person name="Levati E."/>
            <person name="Barry K.W."/>
            <person name="Belfiori B."/>
            <person name="Cichocki N."/>
            <person name="Clum A."/>
            <person name="Dockter R.B."/>
            <person name="Fauchery L."/>
            <person name="Guy J."/>
            <person name="Iotti M."/>
            <person name="Le Tacon F."/>
            <person name="Lindquist E.A."/>
            <person name="Lipzen A."/>
            <person name="Malagnac F."/>
            <person name="Mello A."/>
            <person name="Molinier V."/>
            <person name="Miyauchi S."/>
            <person name="Poulain J."/>
            <person name="Riccioni C."/>
            <person name="Rubini A."/>
            <person name="Sitrit Y."/>
            <person name="Splivallo R."/>
            <person name="Traeger S."/>
            <person name="Wang M."/>
            <person name="Zifcakova L."/>
            <person name="Wipf D."/>
            <person name="Zambonelli A."/>
            <person name="Paolocci F."/>
            <person name="Nowrousian M."/>
            <person name="Ottonello S."/>
            <person name="Baldrian P."/>
            <person name="Spatafora J.W."/>
            <person name="Henrissat B."/>
            <person name="Nagy L.G."/>
            <person name="Aury J.M."/>
            <person name="Wincker P."/>
            <person name="Grigoriev I.V."/>
            <person name="Bonfante P."/>
            <person name="Martin F.M."/>
        </authorList>
    </citation>
    <scope>NUCLEOTIDE SEQUENCE [LARGE SCALE GENOMIC DNA]</scope>
    <source>
        <strain evidence="1 2">ATCC MYA-4762</strain>
    </source>
</reference>
<dbReference type="InterPro" id="IPR036465">
    <property type="entry name" value="vWFA_dom_sf"/>
</dbReference>
<evidence type="ECO:0000313" key="2">
    <source>
        <dbReference type="Proteomes" id="UP000267821"/>
    </source>
</evidence>
<sequence length="347" mass="38435">MRSKVLTFPRDPAAVPECRPWAYKECLTRLRTIIQQKQLEPIFTVSKSDLSVVLFPYASSFSTLPLAVKALPTSSLTPSLMPPIPKELVVDLGALTLYDHAVVIDDSSSMGFAFGGSRRESVLCVLRNISVINQLVNSPRGRELKTLCFSSAPNGRSNSSGGFDGWVNSHNFGGHSRVGSGVWEAVVKPLLKNWKIERPMIVMILTDGQIDPVEADILERAMLRATRKMRDLRASGAILFQFVNFGSPAGGYGAYKSSGQQVLEMFINHPELGRVVDVLNWETDQWDVAETQLVKISRAQEKRSPKQSKAVVEKMGRMLLAPMMTSYRRRFSNGGGDEIGEGESWQD</sequence>
<accession>A0A3N4LF67</accession>
<dbReference type="PANTHER" id="PTHR34706">
    <property type="entry name" value="SLR1338 PROTEIN"/>
    <property type="match status" value="1"/>
</dbReference>
<dbReference type="EMBL" id="ML121591">
    <property type="protein sequence ID" value="RPB19331.1"/>
    <property type="molecule type" value="Genomic_DNA"/>
</dbReference>
<evidence type="ECO:0000313" key="1">
    <source>
        <dbReference type="EMBL" id="RPB19331.1"/>
    </source>
</evidence>
<dbReference type="STRING" id="1051890.A0A3N4LF67"/>
<dbReference type="InParanoid" id="A0A3N4LF67"/>
<dbReference type="PANTHER" id="PTHR34706:SF2">
    <property type="entry name" value="RFEF"/>
    <property type="match status" value="1"/>
</dbReference>
<organism evidence="1 2">
    <name type="scientific">Terfezia boudieri ATCC MYA-4762</name>
    <dbReference type="NCBI Taxonomy" id="1051890"/>
    <lineage>
        <taxon>Eukaryota</taxon>
        <taxon>Fungi</taxon>
        <taxon>Dikarya</taxon>
        <taxon>Ascomycota</taxon>
        <taxon>Pezizomycotina</taxon>
        <taxon>Pezizomycetes</taxon>
        <taxon>Pezizales</taxon>
        <taxon>Pezizaceae</taxon>
        <taxon>Terfezia</taxon>
    </lineage>
</organism>
<dbReference type="SUPFAM" id="SSF53300">
    <property type="entry name" value="vWA-like"/>
    <property type="match status" value="1"/>
</dbReference>
<name>A0A3N4LF67_9PEZI</name>